<accession>A0A1F4ZFI9</accession>
<evidence type="ECO:0000313" key="1">
    <source>
        <dbReference type="EMBL" id="OGD04397.1"/>
    </source>
</evidence>
<sequence>MEARASRLRNVGWRVGLAVVVAAAGAGLSKGFREADVLGWAAEECRKSGRDMQLLKMGEVEVRCWTYGSLGVGSELKVGEAEVVQTRFTHSAGGGWMYDEEAPGKRIWMGPVYGLVSLNFFKLSIGDFEFLHDRWGQVSLGSRSQSGLLRVRWDGETIVDEGWVK</sequence>
<reference evidence="1 2" key="1">
    <citation type="journal article" date="2016" name="Nat. Commun.">
        <title>Thousands of microbial genomes shed light on interconnected biogeochemical processes in an aquifer system.</title>
        <authorList>
            <person name="Anantharaman K."/>
            <person name="Brown C.T."/>
            <person name="Hug L.A."/>
            <person name="Sharon I."/>
            <person name="Castelle C.J."/>
            <person name="Probst A.J."/>
            <person name="Thomas B.C."/>
            <person name="Singh A."/>
            <person name="Wilkins M.J."/>
            <person name="Karaoz U."/>
            <person name="Brodie E.L."/>
            <person name="Williams K.H."/>
            <person name="Hubbard S.S."/>
            <person name="Banfield J.F."/>
        </authorList>
    </citation>
    <scope>NUCLEOTIDE SEQUENCE [LARGE SCALE GENOMIC DNA]</scope>
</reference>
<dbReference type="Proteomes" id="UP000177080">
    <property type="component" value="Unassembled WGS sequence"/>
</dbReference>
<name>A0A1F4ZFI9_9BACT</name>
<proteinExistence type="predicted"/>
<evidence type="ECO:0000313" key="2">
    <source>
        <dbReference type="Proteomes" id="UP000177080"/>
    </source>
</evidence>
<gene>
    <name evidence="1" type="ORF">A2989_05200</name>
</gene>
<dbReference type="EMBL" id="MEXN01000001">
    <property type="protein sequence ID" value="OGD04397.1"/>
    <property type="molecule type" value="Genomic_DNA"/>
</dbReference>
<organism evidence="1 2">
    <name type="scientific">Candidatus Amesbacteria bacterium RIFCSPLOWO2_01_FULL_48_25</name>
    <dbReference type="NCBI Taxonomy" id="1797259"/>
    <lineage>
        <taxon>Bacteria</taxon>
        <taxon>Candidatus Amesiibacteriota</taxon>
    </lineage>
</organism>
<protein>
    <submittedName>
        <fullName evidence="1">Uncharacterized protein</fullName>
    </submittedName>
</protein>
<dbReference type="AlphaFoldDB" id="A0A1F4ZFI9"/>
<comment type="caution">
    <text evidence="1">The sequence shown here is derived from an EMBL/GenBank/DDBJ whole genome shotgun (WGS) entry which is preliminary data.</text>
</comment>
<dbReference type="STRING" id="1797259.A2989_05200"/>